<feature type="non-terminal residue" evidence="1">
    <location>
        <position position="1"/>
    </location>
</feature>
<dbReference type="Proteomes" id="UP001432322">
    <property type="component" value="Unassembled WGS sequence"/>
</dbReference>
<dbReference type="EMBL" id="BTSY01000003">
    <property type="protein sequence ID" value="GMT20807.1"/>
    <property type="molecule type" value="Genomic_DNA"/>
</dbReference>
<evidence type="ECO:0000313" key="1">
    <source>
        <dbReference type="EMBL" id="GMT20807.1"/>
    </source>
</evidence>
<evidence type="ECO:0000313" key="2">
    <source>
        <dbReference type="Proteomes" id="UP001432322"/>
    </source>
</evidence>
<accession>A0AAV5VQ54</accession>
<keyword evidence="2" id="KW-1185">Reference proteome</keyword>
<proteinExistence type="predicted"/>
<protein>
    <submittedName>
        <fullName evidence="1">Uncharacterized protein</fullName>
    </submittedName>
</protein>
<organism evidence="1 2">
    <name type="scientific">Pristionchus fissidentatus</name>
    <dbReference type="NCBI Taxonomy" id="1538716"/>
    <lineage>
        <taxon>Eukaryota</taxon>
        <taxon>Metazoa</taxon>
        <taxon>Ecdysozoa</taxon>
        <taxon>Nematoda</taxon>
        <taxon>Chromadorea</taxon>
        <taxon>Rhabditida</taxon>
        <taxon>Rhabditina</taxon>
        <taxon>Diplogasteromorpha</taxon>
        <taxon>Diplogasteroidea</taxon>
        <taxon>Neodiplogasteridae</taxon>
        <taxon>Pristionchus</taxon>
    </lineage>
</organism>
<comment type="caution">
    <text evidence="1">The sequence shown here is derived from an EMBL/GenBank/DDBJ whole genome shotgun (WGS) entry which is preliminary data.</text>
</comment>
<feature type="non-terminal residue" evidence="1">
    <location>
        <position position="68"/>
    </location>
</feature>
<gene>
    <name evidence="1" type="ORF">PFISCL1PPCAC_12104</name>
</gene>
<dbReference type="AlphaFoldDB" id="A0AAV5VQ54"/>
<name>A0AAV5VQ54_9BILA</name>
<sequence length="68" mass="8399">KLFVVKRLRYDVLYQYDSDINTMNRQRFEIPHEFLKHRRIFSEVSGSRLFLLVASERYGRRHVNLERV</sequence>
<reference evidence="1" key="1">
    <citation type="submission" date="2023-10" db="EMBL/GenBank/DDBJ databases">
        <title>Genome assembly of Pristionchus species.</title>
        <authorList>
            <person name="Yoshida K."/>
            <person name="Sommer R.J."/>
        </authorList>
    </citation>
    <scope>NUCLEOTIDE SEQUENCE</scope>
    <source>
        <strain evidence="1">RS5133</strain>
    </source>
</reference>